<gene>
    <name evidence="10" type="ORF">GGQ92_000205</name>
</gene>
<keyword evidence="6" id="KW-1006">Bacterial flagellum protein export</keyword>
<evidence type="ECO:0000256" key="7">
    <source>
        <dbReference type="NCBIfam" id="TIGR03825"/>
    </source>
</evidence>
<keyword evidence="8" id="KW-0175">Coiled coil</keyword>
<comment type="similarity">
    <text evidence="2">Belongs to the FliH family.</text>
</comment>
<dbReference type="PANTHER" id="PTHR34982">
    <property type="entry name" value="YOP PROTEINS TRANSLOCATION PROTEIN L"/>
    <property type="match status" value="1"/>
</dbReference>
<evidence type="ECO:0000256" key="5">
    <source>
        <dbReference type="ARBA" id="ARBA00022927"/>
    </source>
</evidence>
<accession>A0A841RL19</accession>
<keyword evidence="10" id="KW-0966">Cell projection</keyword>
<protein>
    <recommendedName>
        <fullName evidence="7">Flagellar assembly protein FliH</fullName>
    </recommendedName>
</protein>
<reference evidence="10 11" key="1">
    <citation type="submission" date="2020-08" db="EMBL/GenBank/DDBJ databases">
        <title>Genomic Encyclopedia of Type Strains, Phase IV (KMG-IV): sequencing the most valuable type-strain genomes for metagenomic binning, comparative biology and taxonomic classification.</title>
        <authorList>
            <person name="Goeker M."/>
        </authorList>
    </citation>
    <scope>NUCLEOTIDE SEQUENCE [LARGE SCALE GENOMIC DNA]</scope>
    <source>
        <strain evidence="10 11">DSM 11805</strain>
    </source>
</reference>
<dbReference type="InterPro" id="IPR051472">
    <property type="entry name" value="T3SS_Stator/FliH"/>
</dbReference>
<dbReference type="AlphaFoldDB" id="A0A841RL19"/>
<proteinExistence type="inferred from homology"/>
<evidence type="ECO:0000256" key="3">
    <source>
        <dbReference type="ARBA" id="ARBA00022448"/>
    </source>
</evidence>
<organism evidence="10 11">
    <name type="scientific">Gracilibacillus halotolerans</name>
    <dbReference type="NCBI Taxonomy" id="74386"/>
    <lineage>
        <taxon>Bacteria</taxon>
        <taxon>Bacillati</taxon>
        <taxon>Bacillota</taxon>
        <taxon>Bacilli</taxon>
        <taxon>Bacillales</taxon>
        <taxon>Bacillaceae</taxon>
        <taxon>Gracilibacillus</taxon>
    </lineage>
</organism>
<name>A0A841RL19_9BACI</name>
<sequence length="258" mass="30048">MSNLRSSALPKKTIKVKPFEKISDLPIDSTEEETYQTLTEKIAEKSKELEALNQQMTERRKKAENEILMLREEWQSEKEQLIQEAQQQGYQQGFEQGKRDSLEQYSHLIDEAKTLIEHANDDVKKKIEQSDEVVLQIAMHAAEKVIYQSLGEDKTKYIGIVKEAIDYVKKFPSISVYASSKDYSYLLEHQDELREILQGQAELSIYPDSELQEYQVYVESPAGRLEASVDTQLEEIRNHLSQVMEEIIRERREDTGRD</sequence>
<evidence type="ECO:0000256" key="4">
    <source>
        <dbReference type="ARBA" id="ARBA00022795"/>
    </source>
</evidence>
<dbReference type="GO" id="GO:0015031">
    <property type="term" value="P:protein transport"/>
    <property type="evidence" value="ECO:0007669"/>
    <property type="project" value="UniProtKB-KW"/>
</dbReference>
<keyword evidence="10" id="KW-0969">Cilium</keyword>
<keyword evidence="11" id="KW-1185">Reference proteome</keyword>
<keyword evidence="4" id="KW-1005">Bacterial flagellum biogenesis</keyword>
<evidence type="ECO:0000259" key="9">
    <source>
        <dbReference type="Pfam" id="PF02108"/>
    </source>
</evidence>
<evidence type="ECO:0000256" key="8">
    <source>
        <dbReference type="SAM" id="Coils"/>
    </source>
</evidence>
<comment type="caution">
    <text evidence="10">The sequence shown here is derived from an EMBL/GenBank/DDBJ whole genome shotgun (WGS) entry which is preliminary data.</text>
</comment>
<dbReference type="Pfam" id="PF02108">
    <property type="entry name" value="FliH"/>
    <property type="match status" value="1"/>
</dbReference>
<feature type="coiled-coil region" evidence="8">
    <location>
        <begin position="35"/>
        <end position="129"/>
    </location>
</feature>
<dbReference type="PANTHER" id="PTHR34982:SF1">
    <property type="entry name" value="FLAGELLAR ASSEMBLY PROTEIN FLIH"/>
    <property type="match status" value="1"/>
</dbReference>
<dbReference type="NCBIfam" id="TIGR03825">
    <property type="entry name" value="FliH_bacil"/>
    <property type="match status" value="1"/>
</dbReference>
<evidence type="ECO:0000256" key="6">
    <source>
        <dbReference type="ARBA" id="ARBA00023225"/>
    </source>
</evidence>
<keyword evidence="5" id="KW-0653">Protein transport</keyword>
<keyword evidence="3" id="KW-0813">Transport</keyword>
<keyword evidence="10" id="KW-0282">Flagellum</keyword>
<dbReference type="EMBL" id="JACHON010000001">
    <property type="protein sequence ID" value="MBB6511438.1"/>
    <property type="molecule type" value="Genomic_DNA"/>
</dbReference>
<dbReference type="GO" id="GO:0005829">
    <property type="term" value="C:cytosol"/>
    <property type="evidence" value="ECO:0007669"/>
    <property type="project" value="TreeGrafter"/>
</dbReference>
<dbReference type="Proteomes" id="UP000572212">
    <property type="component" value="Unassembled WGS sequence"/>
</dbReference>
<evidence type="ECO:0000313" key="10">
    <source>
        <dbReference type="EMBL" id="MBB6511438.1"/>
    </source>
</evidence>
<feature type="domain" description="Flagellar assembly protein FliH/Type III secretion system HrpE" evidence="9">
    <location>
        <begin position="109"/>
        <end position="236"/>
    </location>
</feature>
<comment type="function">
    <text evidence="1">Needed for flagellar regrowth and assembly.</text>
</comment>
<dbReference type="RefSeq" id="WP_184243658.1">
    <property type="nucleotide sequence ID" value="NZ_BAAACU010000022.1"/>
</dbReference>
<evidence type="ECO:0000256" key="2">
    <source>
        <dbReference type="ARBA" id="ARBA00006602"/>
    </source>
</evidence>
<evidence type="ECO:0000313" key="11">
    <source>
        <dbReference type="Proteomes" id="UP000572212"/>
    </source>
</evidence>
<dbReference type="InterPro" id="IPR018035">
    <property type="entry name" value="Flagellar_FliH/T3SS_HrpE"/>
</dbReference>
<evidence type="ECO:0000256" key="1">
    <source>
        <dbReference type="ARBA" id="ARBA00003041"/>
    </source>
</evidence>
<dbReference type="InterPro" id="IPR022524">
    <property type="entry name" value="FliH_Bacilli"/>
</dbReference>
<dbReference type="GO" id="GO:0044781">
    <property type="term" value="P:bacterial-type flagellum organization"/>
    <property type="evidence" value="ECO:0007669"/>
    <property type="project" value="UniProtKB-KW"/>
</dbReference>